<organism evidence="2 3">
    <name type="scientific">Virgibacillus chiguensis</name>
    <dbReference type="NCBI Taxonomy" id="411959"/>
    <lineage>
        <taxon>Bacteria</taxon>
        <taxon>Bacillati</taxon>
        <taxon>Bacillota</taxon>
        <taxon>Bacilli</taxon>
        <taxon>Bacillales</taxon>
        <taxon>Bacillaceae</taxon>
        <taxon>Virgibacillus</taxon>
    </lineage>
</organism>
<keyword evidence="1" id="KW-0472">Membrane</keyword>
<protein>
    <recommendedName>
        <fullName evidence="4">Thioredoxin</fullName>
    </recommendedName>
</protein>
<dbReference type="AlphaFoldDB" id="A0A1M5TA97"/>
<evidence type="ECO:0008006" key="4">
    <source>
        <dbReference type="Google" id="ProtNLM"/>
    </source>
</evidence>
<keyword evidence="3" id="KW-1185">Reference proteome</keyword>
<proteinExistence type="predicted"/>
<feature type="transmembrane region" description="Helical" evidence="1">
    <location>
        <begin position="6"/>
        <end position="27"/>
    </location>
</feature>
<sequence length="132" mass="15522">MMLYLMISIFVLVYIYINLNLMVHVKFKSSIKNSNKILNYSFVGYVIFTQTESLEDSITQYRKVYNGLRKHGETHLINLSFTNKDDWDLISKYNVKQIPAIYRLKKKNSEFVCLFDGDKDTTKKCLKGLESN</sequence>
<evidence type="ECO:0000313" key="2">
    <source>
        <dbReference type="EMBL" id="SHH47697.1"/>
    </source>
</evidence>
<accession>A0A1M5TA97</accession>
<keyword evidence="1" id="KW-0812">Transmembrane</keyword>
<name>A0A1M5TA97_9BACI</name>
<dbReference type="Proteomes" id="UP000184079">
    <property type="component" value="Unassembled WGS sequence"/>
</dbReference>
<reference evidence="3" key="1">
    <citation type="submission" date="2016-11" db="EMBL/GenBank/DDBJ databases">
        <authorList>
            <person name="Varghese N."/>
            <person name="Submissions S."/>
        </authorList>
    </citation>
    <scope>NUCLEOTIDE SEQUENCE [LARGE SCALE GENOMIC DNA]</scope>
    <source>
        <strain evidence="3">CGMCC 1.6496</strain>
    </source>
</reference>
<dbReference type="SUPFAM" id="SSF52833">
    <property type="entry name" value="Thioredoxin-like"/>
    <property type="match status" value="1"/>
</dbReference>
<dbReference type="EMBL" id="FQXD01000007">
    <property type="protein sequence ID" value="SHH47697.1"/>
    <property type="molecule type" value="Genomic_DNA"/>
</dbReference>
<evidence type="ECO:0000256" key="1">
    <source>
        <dbReference type="SAM" id="Phobius"/>
    </source>
</evidence>
<gene>
    <name evidence="2" type="ORF">SAMN05421807_107172</name>
</gene>
<keyword evidence="1" id="KW-1133">Transmembrane helix</keyword>
<evidence type="ECO:0000313" key="3">
    <source>
        <dbReference type="Proteomes" id="UP000184079"/>
    </source>
</evidence>
<dbReference type="InterPro" id="IPR036249">
    <property type="entry name" value="Thioredoxin-like_sf"/>
</dbReference>